<dbReference type="Pfam" id="PF07732">
    <property type="entry name" value="Cu-oxidase_3"/>
    <property type="match status" value="2"/>
</dbReference>
<dbReference type="GO" id="GO:0042542">
    <property type="term" value="P:response to hydrogen peroxide"/>
    <property type="evidence" value="ECO:0007669"/>
    <property type="project" value="UniProtKB-ARBA"/>
</dbReference>
<evidence type="ECO:0000259" key="18">
    <source>
        <dbReference type="Pfam" id="PF00394"/>
    </source>
</evidence>
<dbReference type="GO" id="GO:0005507">
    <property type="term" value="F:copper ion binding"/>
    <property type="evidence" value="ECO:0007669"/>
    <property type="project" value="InterPro"/>
</dbReference>
<dbReference type="Proteomes" id="UP001341281">
    <property type="component" value="Chromosome 06"/>
</dbReference>
<dbReference type="GO" id="GO:0050687">
    <property type="term" value="P:negative regulation of defense response to virus"/>
    <property type="evidence" value="ECO:0007669"/>
    <property type="project" value="UniProtKB-ARBA"/>
</dbReference>
<dbReference type="InterPro" id="IPR011706">
    <property type="entry name" value="Cu-oxidase_C"/>
</dbReference>
<dbReference type="AlphaFoldDB" id="A0AAQ3TUG5"/>
<feature type="chain" id="PRO_5042829962" description="L-ascorbate oxidase" evidence="17">
    <location>
        <begin position="20"/>
        <end position="1267"/>
    </location>
</feature>
<keyword evidence="17" id="KW-0732">Signal</keyword>
<dbReference type="FunFam" id="2.60.40.420:FF:000059">
    <property type="entry name" value="L-ascorbate oxidase"/>
    <property type="match status" value="1"/>
</dbReference>
<dbReference type="PANTHER" id="PTHR11709">
    <property type="entry name" value="MULTI-COPPER OXIDASE"/>
    <property type="match status" value="1"/>
</dbReference>
<protein>
    <recommendedName>
        <fullName evidence="6">L-ascorbate oxidase</fullName>
        <ecNumber evidence="5">1.10.3.3</ecNumber>
    </recommendedName>
</protein>
<dbReference type="PROSITE" id="PS00079">
    <property type="entry name" value="MULTICOPPER_OXIDASE1"/>
    <property type="match status" value="1"/>
</dbReference>
<evidence type="ECO:0000256" key="13">
    <source>
        <dbReference type="ARBA" id="ARBA00023180"/>
    </source>
</evidence>
<comment type="similarity">
    <text evidence="3">Belongs to the multicopper oxidase family.</text>
</comment>
<dbReference type="GO" id="GO:0009615">
    <property type="term" value="P:response to virus"/>
    <property type="evidence" value="ECO:0007669"/>
    <property type="project" value="UniProtKB-ARBA"/>
</dbReference>
<feature type="region of interest" description="Disordered" evidence="16">
    <location>
        <begin position="384"/>
        <end position="435"/>
    </location>
</feature>
<keyword evidence="9" id="KW-0677">Repeat</keyword>
<evidence type="ECO:0000256" key="9">
    <source>
        <dbReference type="ARBA" id="ARBA00022737"/>
    </source>
</evidence>
<evidence type="ECO:0000313" key="21">
    <source>
        <dbReference type="EMBL" id="WVZ79683.1"/>
    </source>
</evidence>
<dbReference type="InterPro" id="IPR045087">
    <property type="entry name" value="Cu-oxidase_fam"/>
</dbReference>
<evidence type="ECO:0000256" key="15">
    <source>
        <dbReference type="ARBA" id="ARBA00054778"/>
    </source>
</evidence>
<evidence type="ECO:0000256" key="16">
    <source>
        <dbReference type="SAM" id="MobiDB-lite"/>
    </source>
</evidence>
<evidence type="ECO:0000256" key="7">
    <source>
        <dbReference type="ARBA" id="ARBA00022525"/>
    </source>
</evidence>
<evidence type="ECO:0000259" key="20">
    <source>
        <dbReference type="Pfam" id="PF07732"/>
    </source>
</evidence>
<dbReference type="InterPro" id="IPR008972">
    <property type="entry name" value="Cupredoxin"/>
</dbReference>
<dbReference type="NCBIfam" id="TIGR03388">
    <property type="entry name" value="ascorbase"/>
    <property type="match status" value="1"/>
</dbReference>
<dbReference type="InterPro" id="IPR034259">
    <property type="entry name" value="CuRO_1_AAO"/>
</dbReference>
<dbReference type="FunFam" id="2.60.40.420:FF:000058">
    <property type="entry name" value="L-ascorbate oxidase"/>
    <property type="match status" value="1"/>
</dbReference>
<feature type="domain" description="Plastocyanin-like" evidence="18">
    <location>
        <begin position="180"/>
        <end position="381"/>
    </location>
</feature>
<keyword evidence="13" id="KW-0325">Glycoprotein</keyword>
<dbReference type="CDD" id="cd13893">
    <property type="entry name" value="CuRO_3_AAO"/>
    <property type="match status" value="1"/>
</dbReference>
<dbReference type="Gene3D" id="2.60.40.420">
    <property type="entry name" value="Cupredoxins - blue copper proteins"/>
    <property type="match status" value="6"/>
</dbReference>
<reference evidence="21 22" key="1">
    <citation type="submission" date="2024-02" db="EMBL/GenBank/DDBJ databases">
        <title>High-quality chromosome-scale genome assembly of Pensacola bahiagrass (Paspalum notatum Flugge var. saurae).</title>
        <authorList>
            <person name="Vega J.M."/>
            <person name="Podio M."/>
            <person name="Orjuela J."/>
            <person name="Siena L.A."/>
            <person name="Pessino S.C."/>
            <person name="Combes M.C."/>
            <person name="Mariac C."/>
            <person name="Albertini E."/>
            <person name="Pupilli F."/>
            <person name="Ortiz J.P.A."/>
            <person name="Leblanc O."/>
        </authorList>
    </citation>
    <scope>NUCLEOTIDE SEQUENCE [LARGE SCALE GENOMIC DNA]</scope>
    <source>
        <strain evidence="21">R1</strain>
        <tissue evidence="21">Leaf</tissue>
    </source>
</reference>
<evidence type="ECO:0000256" key="12">
    <source>
        <dbReference type="ARBA" id="ARBA00023157"/>
    </source>
</evidence>
<comment type="catalytic activity">
    <reaction evidence="14">
        <text>4 L-ascorbate + O2 = 4 monodehydro-L-ascorbate radical + 2 H2O</text>
        <dbReference type="Rhea" id="RHEA:30243"/>
        <dbReference type="ChEBI" id="CHEBI:15377"/>
        <dbReference type="ChEBI" id="CHEBI:15379"/>
        <dbReference type="ChEBI" id="CHEBI:38290"/>
        <dbReference type="ChEBI" id="CHEBI:59513"/>
        <dbReference type="EC" id="1.10.3.3"/>
    </reaction>
</comment>
<dbReference type="GO" id="GO:0008447">
    <property type="term" value="F:L-ascorbate oxidase activity"/>
    <property type="evidence" value="ECO:0007669"/>
    <property type="project" value="UniProtKB-EC"/>
</dbReference>
<dbReference type="InterPro" id="IPR002355">
    <property type="entry name" value="Cu_oxidase_Cu_BS"/>
</dbReference>
<keyword evidence="10" id="KW-0560">Oxidoreductase</keyword>
<dbReference type="EMBL" id="CP144750">
    <property type="protein sequence ID" value="WVZ79683.1"/>
    <property type="molecule type" value="Genomic_DNA"/>
</dbReference>
<dbReference type="InterPro" id="IPR033138">
    <property type="entry name" value="Cu_oxidase_CS"/>
</dbReference>
<evidence type="ECO:0000259" key="19">
    <source>
        <dbReference type="Pfam" id="PF07731"/>
    </source>
</evidence>
<evidence type="ECO:0000256" key="5">
    <source>
        <dbReference type="ARBA" id="ARBA00012301"/>
    </source>
</evidence>
<feature type="domain" description="Plastocyanin-like" evidence="19">
    <location>
        <begin position="483"/>
        <end position="587"/>
    </location>
</feature>
<evidence type="ECO:0000256" key="6">
    <source>
        <dbReference type="ARBA" id="ARBA00022095"/>
    </source>
</evidence>
<evidence type="ECO:0000256" key="11">
    <source>
        <dbReference type="ARBA" id="ARBA00023008"/>
    </source>
</evidence>
<evidence type="ECO:0000256" key="4">
    <source>
        <dbReference type="ARBA" id="ARBA00011473"/>
    </source>
</evidence>
<feature type="domain" description="Plastocyanin-like" evidence="19">
    <location>
        <begin position="1034"/>
        <end position="1151"/>
    </location>
</feature>
<feature type="domain" description="Plastocyanin-like" evidence="18">
    <location>
        <begin position="762"/>
        <end position="924"/>
    </location>
</feature>
<evidence type="ECO:0000256" key="3">
    <source>
        <dbReference type="ARBA" id="ARBA00010609"/>
    </source>
</evidence>
<comment type="subunit">
    <text evidence="4">Dimer.</text>
</comment>
<keyword evidence="22" id="KW-1185">Reference proteome</keyword>
<sequence>MLISSFALLLVSGAPIAAARSPAAAPAAPVTPAPTTTHKWNVEYIMWAPDCNQRVMIGINDEFPGPNITAKAGDEIVVEVTNHLHTEGVVIHWHGIRQIGTPWADGTASISQCPINPGETFTYRFKAAKPGTFFHHGHFGMQRAAGLYGSLIAKPVEKEKEPFMEKYGPYQDEDAEPMSMLLSDWWHESVYAQAPGLDGKGKHWQWVGEPQTLLINGRGQFGCSLGRSDGACDRKEDQHMLCLKEGNKDKQSDEENKARCDQKIRRSECGPFCEKTQCSPVVFRVNRGKTYMLRFASTNSLSALNVTVQGHNLTVVEADGNLVEPFNVTGIAIHSGESYSVLLKADKEKKATEPSSAYWITVRTIGPKHRTPPALAILRYDDDDDDDAWPAAGSPPPETPMNLPDKQEEELQGLRRKDQSLKGLQCSSGTGGDESPGWGGDIKWAINHVSLSLPATPYLGAYFYGIAGSVLDNPAEPPDTYVSSSNRVFRIADGAVVDVVLQNANMLQEGVSEPHPWHRHGHEFWVLGYGEGRYDAATAKLNMEDPPLRNTVVLFPGGWTKIRFVADNPGVWAFHCHIEPHLHMGMGGGGAHRRLQSKPAMRLPLLAVVVLLACVVVRPLCAAAAKARHFKWEISNMFWSPDCEEKVVIGINGQFPGPTIRASAGDTIHVELKNALHTEGVVIHWHGIRQIGTPWADGTAAISQCAINPEETFTYRFVVDKPGTYFYHGHYGMQRAAGLYGSLIVDVAEGEEEPFKYDGELNLLLSDWYHESIHTQMVALSSKPFRWIGEPQSLLINGRGQFNCSLAAAHTLGAEQCAAAVSRQCAPVVFSVQPNKTYRLRVASTTSLASLNLAVGNHKLTVVEADGNYVDPFAVDDMDVYSGDSYSVLLTTDQDASSNYWISVGVRGRPPKTAPALAVLNYRPNRASRLPALAPPATPAWDDYEHSKAFTYRIRARAGTTQPPPATADRRIELLNTQNRMDGYTRWSINNVSMVLPATPYLGSLKLGLKSALAAARPAETFDRGYDVTRPPANPNTTVGDNVYVLAHNTTVDVVLQNANALASNVSEVHPWHLHGHDFWVLGYGDGAYRGDAADEARLNLRDPPLRNTAVIFPYGWTALRFVADNPGVWAFHCHIEPHLHMGMGVIFAEAVDRVGKVPKEAVSCGATASALMAGDHLSQSFLVADDAASKSSQRLAAMMLFLDGTRIYADLCPAYTVCAATKKQERSSDPAVLLSQTPSEMECLLFKSSRTIGYGNGIDVQNEGKV</sequence>
<dbReference type="FunFam" id="2.60.40.420:FF:000060">
    <property type="entry name" value="L-ascorbate oxidase"/>
    <property type="match status" value="1"/>
</dbReference>
<evidence type="ECO:0000256" key="1">
    <source>
        <dbReference type="ARBA" id="ARBA00001935"/>
    </source>
</evidence>
<comment type="cofactor">
    <cofactor evidence="1">
        <name>Cu cation</name>
        <dbReference type="ChEBI" id="CHEBI:23378"/>
    </cofactor>
</comment>
<feature type="domain" description="Plastocyanin-like" evidence="20">
    <location>
        <begin position="42"/>
        <end position="155"/>
    </location>
</feature>
<keyword evidence="8" id="KW-0479">Metal-binding</keyword>
<dbReference type="InterPro" id="IPR001117">
    <property type="entry name" value="Cu-oxidase_2nd"/>
</dbReference>
<name>A0AAQ3TUG5_PASNO</name>
<dbReference type="InterPro" id="IPR017760">
    <property type="entry name" value="L-ascorbate_oxidase_pln"/>
</dbReference>
<evidence type="ECO:0000256" key="17">
    <source>
        <dbReference type="SAM" id="SignalP"/>
    </source>
</evidence>
<dbReference type="GO" id="GO:0005576">
    <property type="term" value="C:extracellular region"/>
    <property type="evidence" value="ECO:0007669"/>
    <property type="project" value="UniProtKB-SubCell"/>
</dbReference>
<evidence type="ECO:0000256" key="10">
    <source>
        <dbReference type="ARBA" id="ARBA00023002"/>
    </source>
</evidence>
<gene>
    <name evidence="21" type="ORF">U9M48_027236</name>
</gene>
<dbReference type="SUPFAM" id="SSF49503">
    <property type="entry name" value="Cupredoxins"/>
    <property type="match status" value="6"/>
</dbReference>
<proteinExistence type="inferred from homology"/>
<keyword evidence="12" id="KW-1015">Disulfide bond</keyword>
<dbReference type="CDD" id="cd13845">
    <property type="entry name" value="CuRO_1_AAO"/>
    <property type="match status" value="1"/>
</dbReference>
<dbReference type="PANTHER" id="PTHR11709:SF394">
    <property type="entry name" value="FI03373P-RELATED"/>
    <property type="match status" value="1"/>
</dbReference>
<comment type="function">
    <text evidence="15">May be involved in a redox system involving ascorbic acid.</text>
</comment>
<dbReference type="Pfam" id="PF00394">
    <property type="entry name" value="Cu-oxidase"/>
    <property type="match status" value="2"/>
</dbReference>
<keyword evidence="11" id="KW-0186">Copper</keyword>
<accession>A0AAQ3TUG5</accession>
<feature type="signal peptide" evidence="17">
    <location>
        <begin position="1"/>
        <end position="19"/>
    </location>
</feature>
<dbReference type="Pfam" id="PF07731">
    <property type="entry name" value="Cu-oxidase_2"/>
    <property type="match status" value="2"/>
</dbReference>
<dbReference type="EC" id="1.10.3.3" evidence="5"/>
<evidence type="ECO:0000256" key="2">
    <source>
        <dbReference type="ARBA" id="ARBA00004613"/>
    </source>
</evidence>
<dbReference type="PROSITE" id="PS00080">
    <property type="entry name" value="MULTICOPPER_OXIDASE2"/>
    <property type="match status" value="2"/>
</dbReference>
<evidence type="ECO:0000256" key="14">
    <source>
        <dbReference type="ARBA" id="ARBA00048908"/>
    </source>
</evidence>
<comment type="subcellular location">
    <subcellularLocation>
        <location evidence="2">Secreted</location>
    </subcellularLocation>
</comment>
<evidence type="ECO:0000256" key="8">
    <source>
        <dbReference type="ARBA" id="ARBA00022723"/>
    </source>
</evidence>
<organism evidence="21 22">
    <name type="scientific">Paspalum notatum var. saurae</name>
    <dbReference type="NCBI Taxonomy" id="547442"/>
    <lineage>
        <taxon>Eukaryota</taxon>
        <taxon>Viridiplantae</taxon>
        <taxon>Streptophyta</taxon>
        <taxon>Embryophyta</taxon>
        <taxon>Tracheophyta</taxon>
        <taxon>Spermatophyta</taxon>
        <taxon>Magnoliopsida</taxon>
        <taxon>Liliopsida</taxon>
        <taxon>Poales</taxon>
        <taxon>Poaceae</taxon>
        <taxon>PACMAD clade</taxon>
        <taxon>Panicoideae</taxon>
        <taxon>Andropogonodae</taxon>
        <taxon>Paspaleae</taxon>
        <taxon>Paspalinae</taxon>
        <taxon>Paspalum</taxon>
    </lineage>
</organism>
<keyword evidence="7" id="KW-0964">Secreted</keyword>
<dbReference type="InterPro" id="IPR011707">
    <property type="entry name" value="Cu-oxidase-like_N"/>
</dbReference>
<evidence type="ECO:0000313" key="22">
    <source>
        <dbReference type="Proteomes" id="UP001341281"/>
    </source>
</evidence>
<feature type="domain" description="Plastocyanin-like" evidence="20">
    <location>
        <begin position="636"/>
        <end position="746"/>
    </location>
</feature>
<dbReference type="InterPro" id="IPR034267">
    <property type="entry name" value="CuRO_3_AAO"/>
</dbReference>
<dbReference type="GO" id="GO:0009506">
    <property type="term" value="C:plasmodesma"/>
    <property type="evidence" value="ECO:0007669"/>
    <property type="project" value="TreeGrafter"/>
</dbReference>